<gene>
    <name evidence="2" type="ORF">BN1221_04395</name>
</gene>
<proteinExistence type="predicted"/>
<dbReference type="AlphaFoldDB" id="A0A0G4K1B4"/>
<evidence type="ECO:0000313" key="2">
    <source>
        <dbReference type="EMBL" id="CPR20574.1"/>
    </source>
</evidence>
<evidence type="ECO:0008006" key="4">
    <source>
        <dbReference type="Google" id="ProtNLM"/>
    </source>
</evidence>
<accession>A0A0G4K1B4</accession>
<keyword evidence="3" id="KW-1185">Reference proteome</keyword>
<dbReference type="STRING" id="1109412.BN1221_04395"/>
<dbReference type="RefSeq" id="WP_048639086.1">
    <property type="nucleotide sequence ID" value="NZ_CGIG01000001.1"/>
</dbReference>
<sequence>MSNPTIPCHRPANTAAAAPAALSAKSPGRGEKEQHHFWQAFTFSSGFEQAVYQTGNPGASATAAAVYFDSAPVDGHDTQTDRVTMSQWAPLQCELVESVDNIGNPPFSFSLQLPQLGDIDVTLATLAPQGWDIALRFSRDAYPLLKHRREACRRSLSDALGCPVRLSFESRETERW</sequence>
<dbReference type="OrthoDB" id="6434152at2"/>
<name>A0A0G4K1B4_9GAMM</name>
<dbReference type="InterPro" id="IPR049757">
    <property type="entry name" value="T3SS_HrpP-like_C"/>
</dbReference>
<dbReference type="Proteomes" id="UP000044377">
    <property type="component" value="Unassembled WGS sequence"/>
</dbReference>
<feature type="region of interest" description="Disordered" evidence="1">
    <location>
        <begin position="1"/>
        <end position="29"/>
    </location>
</feature>
<reference evidence="3" key="1">
    <citation type="submission" date="2015-01" db="EMBL/GenBank/DDBJ databases">
        <authorList>
            <person name="Paterson Steve"/>
        </authorList>
    </citation>
    <scope>NUCLEOTIDE SEQUENCE [LARGE SCALE GENOMIC DNA]</scope>
    <source>
        <strain evidence="3">OBR1</strain>
    </source>
</reference>
<dbReference type="EMBL" id="CGIG01000001">
    <property type="protein sequence ID" value="CPR20574.1"/>
    <property type="molecule type" value="Genomic_DNA"/>
</dbReference>
<evidence type="ECO:0000256" key="1">
    <source>
        <dbReference type="SAM" id="MobiDB-lite"/>
    </source>
</evidence>
<feature type="compositionally biased region" description="Low complexity" evidence="1">
    <location>
        <begin position="12"/>
        <end position="24"/>
    </location>
</feature>
<dbReference type="CDD" id="cd17468">
    <property type="entry name" value="T3SS_HrpP_C"/>
    <property type="match status" value="1"/>
</dbReference>
<protein>
    <recommendedName>
        <fullName evidence="4">Type III secretion protein HrpP</fullName>
    </recommendedName>
</protein>
<evidence type="ECO:0000313" key="3">
    <source>
        <dbReference type="Proteomes" id="UP000044377"/>
    </source>
</evidence>
<organism evidence="2 3">
    <name type="scientific">Brenneria goodwinii</name>
    <dbReference type="NCBI Taxonomy" id="1109412"/>
    <lineage>
        <taxon>Bacteria</taxon>
        <taxon>Pseudomonadati</taxon>
        <taxon>Pseudomonadota</taxon>
        <taxon>Gammaproteobacteria</taxon>
        <taxon>Enterobacterales</taxon>
        <taxon>Pectobacteriaceae</taxon>
        <taxon>Brenneria</taxon>
    </lineage>
</organism>